<proteinExistence type="predicted"/>
<protein>
    <submittedName>
        <fullName evidence="2">Uncharacterized protein</fullName>
    </submittedName>
</protein>
<organism evidence="1 2">
    <name type="scientific">Meloidogyne incognita</name>
    <name type="common">Southern root-knot nematode worm</name>
    <name type="synonym">Oxyuris incognita</name>
    <dbReference type="NCBI Taxonomy" id="6306"/>
    <lineage>
        <taxon>Eukaryota</taxon>
        <taxon>Metazoa</taxon>
        <taxon>Ecdysozoa</taxon>
        <taxon>Nematoda</taxon>
        <taxon>Chromadorea</taxon>
        <taxon>Rhabditida</taxon>
        <taxon>Tylenchina</taxon>
        <taxon>Tylenchomorpha</taxon>
        <taxon>Tylenchoidea</taxon>
        <taxon>Meloidogynidae</taxon>
        <taxon>Meloidogyninae</taxon>
        <taxon>Meloidogyne</taxon>
        <taxon>Meloidogyne incognita group</taxon>
    </lineage>
</organism>
<evidence type="ECO:0000313" key="1">
    <source>
        <dbReference type="Proteomes" id="UP000887563"/>
    </source>
</evidence>
<name>A0A914MQG5_MELIC</name>
<evidence type="ECO:0000313" key="2">
    <source>
        <dbReference type="WBParaSite" id="Minc3s02194g28788"/>
    </source>
</evidence>
<dbReference type="AlphaFoldDB" id="A0A914MQG5"/>
<dbReference type="WBParaSite" id="Minc3s02194g28788">
    <property type="protein sequence ID" value="Minc3s02194g28788"/>
    <property type="gene ID" value="Minc3s02194g28788"/>
</dbReference>
<dbReference type="Proteomes" id="UP000887563">
    <property type="component" value="Unplaced"/>
</dbReference>
<sequence length="101" mass="11141">MEIWKFRNKKNIFYDPQSASRENTQLHAIHNYVQPVTGQSVSGNPSVDNPAVVGQSISGLLDVVVITTTTSHHDNDIFLTSSSTRRQLLLDVVINTTTTSS</sequence>
<accession>A0A914MQG5</accession>
<reference evidence="2" key="1">
    <citation type="submission" date="2022-11" db="UniProtKB">
        <authorList>
            <consortium name="WormBaseParasite"/>
        </authorList>
    </citation>
    <scope>IDENTIFICATION</scope>
</reference>
<keyword evidence="1" id="KW-1185">Reference proteome</keyword>